<feature type="compositionally biased region" description="Pro residues" evidence="1">
    <location>
        <begin position="880"/>
        <end position="895"/>
    </location>
</feature>
<keyword evidence="2" id="KW-1133">Transmembrane helix</keyword>
<feature type="compositionally biased region" description="Polar residues" evidence="1">
    <location>
        <begin position="787"/>
        <end position="807"/>
    </location>
</feature>
<evidence type="ECO:0000256" key="1">
    <source>
        <dbReference type="SAM" id="MobiDB-lite"/>
    </source>
</evidence>
<feature type="region of interest" description="Disordered" evidence="1">
    <location>
        <begin position="828"/>
        <end position="1021"/>
    </location>
</feature>
<feature type="compositionally biased region" description="Pro residues" evidence="1">
    <location>
        <begin position="914"/>
        <end position="930"/>
    </location>
</feature>
<keyword evidence="4" id="KW-1185">Reference proteome</keyword>
<feature type="region of interest" description="Disordered" evidence="1">
    <location>
        <begin position="574"/>
        <end position="600"/>
    </location>
</feature>
<dbReference type="Proteomes" id="UP001633002">
    <property type="component" value="Unassembled WGS sequence"/>
</dbReference>
<dbReference type="EMBL" id="JBJQOH010000001">
    <property type="protein sequence ID" value="KAL3700588.1"/>
    <property type="molecule type" value="Genomic_DNA"/>
</dbReference>
<feature type="region of interest" description="Disordered" evidence="1">
    <location>
        <begin position="409"/>
        <end position="437"/>
    </location>
</feature>
<evidence type="ECO:0000313" key="4">
    <source>
        <dbReference type="Proteomes" id="UP001633002"/>
    </source>
</evidence>
<proteinExistence type="predicted"/>
<dbReference type="AlphaFoldDB" id="A0ABD3IA70"/>
<feature type="transmembrane region" description="Helical" evidence="2">
    <location>
        <begin position="140"/>
        <end position="158"/>
    </location>
</feature>
<gene>
    <name evidence="3" type="ORF">R1sor_018610</name>
</gene>
<sequence>MPASFVTPMQMKGYGFVEFDRIRFRTFSSCDKKRHGRFFSRELTIKPVDFLCFYQVFMVWGAPSYRDAFCQLLIRDEWLSLSLLTLNRVDGTDCWWPCNVKMYNQREPLKYGSMYLPRQTSNSRRFKNGPRPFMSRPSDFIIVAVFVVASGVGSMWFISRLPHFFDGASSIYDRATTVTLTWGTPSMWWLFVNLIVGAIVVSSGFVSAFSSSSGTDPYQPVYIEKDISDPAAPGVRLDSSSDIPEDSVESYGDEAFRSYVKPAKPKVAVPIPYSKLKPVHEVPPVYEAIPMPEAKIHTDERGTDKVGLPQNVEIHPVEIAASLSGKESVPLPSEPPVGYPVPLASEPARSVEVEVVEPELFSSRSIPPPVVLQGEPELASRNAEPEVVMSRSIPLVGVPVTEKVEDAASANQEKVVEDPTPVRTVEPNEGGLREDAEPPVAYPPPPSFYDPFPTIVEAPLAYVKLQRNFTEGSVNYVKPDEPLISAPPPKAELVKAHTFTSSRGIRREQIDSYVEPLAKKLEEMKRNEEMKRRDEIKKKNFYADPVREDVTRRGFHAESGFYAERVRTRSRDVPVEPVVRDTRPAKIHSRNPSVDVTSKDIPHSYPTEVFFPPPVQTLPPGIAHYFTSAHQAPPADAELRQVTPAPPPAFIRPKKVVPPEERPVSEWATSKKSMPAEVAAAERMGSSRKQSPTDIRDREWATSKSRKQSPTDIREREWATSKSRKQSPTDVRDREWATSKKSMPAEVPVVERMGPSRKQSPTDIRDSVRAEQAPYVATSHRLPPRKPSTTETVSVESVPARSTTSKKSAAVLETLADKLKGIKKAPADGLSDLLARAPASKKSTQTGGTERDASKQASQMEDVQRPVQRPSFPVQTPLQAPVPPVIRTSPPPSPLPAQSIRRQVSLTPSDDSPPRSPLILRPPPPPPLNMPSPLDDKDPYTSSDDVPRYGFYGPEGRNPSHKNEATSSADVFGRPMKYTAPKEGMSRRRRRVTRPPPPPESEPSVSDGTESEIVEEGKETDEFQKQIDSFLAKMHRNLALERQESMARRKGGFSHEI</sequence>
<protein>
    <submittedName>
        <fullName evidence="3">Uncharacterized protein</fullName>
    </submittedName>
</protein>
<reference evidence="3 4" key="1">
    <citation type="submission" date="2024-09" db="EMBL/GenBank/DDBJ databases">
        <title>Chromosome-scale assembly of Riccia sorocarpa.</title>
        <authorList>
            <person name="Paukszto L."/>
        </authorList>
    </citation>
    <scope>NUCLEOTIDE SEQUENCE [LARGE SCALE GENOMIC DNA]</scope>
    <source>
        <strain evidence="3">LP-2024</strain>
        <tissue evidence="3">Aerial parts of the thallus</tissue>
    </source>
</reference>
<organism evidence="3 4">
    <name type="scientific">Riccia sorocarpa</name>
    <dbReference type="NCBI Taxonomy" id="122646"/>
    <lineage>
        <taxon>Eukaryota</taxon>
        <taxon>Viridiplantae</taxon>
        <taxon>Streptophyta</taxon>
        <taxon>Embryophyta</taxon>
        <taxon>Marchantiophyta</taxon>
        <taxon>Marchantiopsida</taxon>
        <taxon>Marchantiidae</taxon>
        <taxon>Marchantiales</taxon>
        <taxon>Ricciaceae</taxon>
        <taxon>Riccia</taxon>
    </lineage>
</organism>
<feature type="transmembrane region" description="Helical" evidence="2">
    <location>
        <begin position="187"/>
        <end position="209"/>
    </location>
</feature>
<keyword evidence="2" id="KW-0472">Membrane</keyword>
<comment type="caution">
    <text evidence="3">The sequence shown here is derived from an EMBL/GenBank/DDBJ whole genome shotgun (WGS) entry which is preliminary data.</text>
</comment>
<keyword evidence="2" id="KW-0812">Transmembrane</keyword>
<evidence type="ECO:0000256" key="2">
    <source>
        <dbReference type="SAM" id="Phobius"/>
    </source>
</evidence>
<accession>A0ABD3IA70</accession>
<feature type="compositionally biased region" description="Basic and acidic residues" evidence="1">
    <location>
        <begin position="574"/>
        <end position="584"/>
    </location>
</feature>
<name>A0ABD3IA70_9MARC</name>
<evidence type="ECO:0000313" key="3">
    <source>
        <dbReference type="EMBL" id="KAL3700588.1"/>
    </source>
</evidence>
<feature type="compositionally biased region" description="Polar residues" evidence="1">
    <location>
        <begin position="900"/>
        <end position="910"/>
    </location>
</feature>
<feature type="region of interest" description="Disordered" evidence="1">
    <location>
        <begin position="632"/>
        <end position="809"/>
    </location>
</feature>